<dbReference type="InterPro" id="IPR050158">
    <property type="entry name" value="Ubiquitin_ubiquitin-like"/>
</dbReference>
<name>A0A166IPF6_9AGAM</name>
<keyword evidence="4" id="KW-1185">Reference proteome</keyword>
<sequence length="468" mass="52825">MRISVQTFLGKTLVLDNVSPSTKILDLKKKVQEQMNIKRPITSLTLDGVELQNNRPVSHYSYQDGVTIHVGTPDINLSRITFHVSDGTSFAIEVNPRHTVGQIKKTIAAEEGIVPKLQTLLLRDTELEDAKMICEYPLDGQALTLELSHSYQIFVKIDADLHPVVCRPFDRVANVRDYMQLDPNIPDPRDLAFYQNGEELNEHATLEQSEVEPGTILRLAPPKLFHINIRTFGLENDRSFNLRIETGDHVLQLKTKIQDITGIEVAQQKLVCNGRRVLGDEPVRDYGIITGTTVVMAVDIPIVVKTWFKSFDDLTFDPFSRLSDLRRRIELEEEMSLEHYRFSIDGKGLSDSSSLWDHGLRPHDVLYLGSRVLTLNVRTMKGVTFEVEVEELATVPNLKAKVAVATGIPVEQQNLIIFGKIRSNDKTLKDHGLRGGETVYLGARPSTRDYHSYSSSLELEEETETELA</sequence>
<feature type="domain" description="Ubiquitin-like" evidence="2">
    <location>
        <begin position="225"/>
        <end position="298"/>
    </location>
</feature>
<dbReference type="PANTHER" id="PTHR10666">
    <property type="entry name" value="UBIQUITIN"/>
    <property type="match status" value="1"/>
</dbReference>
<dbReference type="Gene3D" id="3.10.20.90">
    <property type="entry name" value="Phosphatidylinositol 3-kinase Catalytic Subunit, Chain A, domain 1"/>
    <property type="match status" value="5"/>
</dbReference>
<evidence type="ECO:0000256" key="1">
    <source>
        <dbReference type="SAM" id="MobiDB-lite"/>
    </source>
</evidence>
<dbReference type="PRINTS" id="PR00348">
    <property type="entry name" value="UBIQUITIN"/>
</dbReference>
<feature type="domain" description="Ubiquitin-like" evidence="2">
    <location>
        <begin position="1"/>
        <end position="70"/>
    </location>
</feature>
<evidence type="ECO:0000259" key="2">
    <source>
        <dbReference type="PROSITE" id="PS50053"/>
    </source>
</evidence>
<dbReference type="InterPro" id="IPR000626">
    <property type="entry name" value="Ubiquitin-like_dom"/>
</dbReference>
<evidence type="ECO:0000313" key="3">
    <source>
        <dbReference type="EMBL" id="KZT43941.1"/>
    </source>
</evidence>
<dbReference type="SMART" id="SM00213">
    <property type="entry name" value="UBQ"/>
    <property type="match status" value="6"/>
</dbReference>
<feature type="domain" description="Ubiquitin-like" evidence="2">
    <location>
        <begin position="300"/>
        <end position="368"/>
    </location>
</feature>
<dbReference type="Pfam" id="PF00240">
    <property type="entry name" value="ubiquitin"/>
    <property type="match status" value="4"/>
</dbReference>
<dbReference type="PROSITE" id="PS50053">
    <property type="entry name" value="UBIQUITIN_2"/>
    <property type="match status" value="5"/>
</dbReference>
<dbReference type="AlphaFoldDB" id="A0A166IPF6"/>
<organism evidence="3 4">
    <name type="scientific">Sistotremastrum suecicum HHB10207 ss-3</name>
    <dbReference type="NCBI Taxonomy" id="1314776"/>
    <lineage>
        <taxon>Eukaryota</taxon>
        <taxon>Fungi</taxon>
        <taxon>Dikarya</taxon>
        <taxon>Basidiomycota</taxon>
        <taxon>Agaricomycotina</taxon>
        <taxon>Agaricomycetes</taxon>
        <taxon>Sistotremastrales</taxon>
        <taxon>Sistotremastraceae</taxon>
        <taxon>Sistotremastrum</taxon>
    </lineage>
</organism>
<reference evidence="3 4" key="1">
    <citation type="journal article" date="2016" name="Mol. Biol. Evol.">
        <title>Comparative Genomics of Early-Diverging Mushroom-Forming Fungi Provides Insights into the Origins of Lignocellulose Decay Capabilities.</title>
        <authorList>
            <person name="Nagy L.G."/>
            <person name="Riley R."/>
            <person name="Tritt A."/>
            <person name="Adam C."/>
            <person name="Daum C."/>
            <person name="Floudas D."/>
            <person name="Sun H."/>
            <person name="Yadav J.S."/>
            <person name="Pangilinan J."/>
            <person name="Larsson K.H."/>
            <person name="Matsuura K."/>
            <person name="Barry K."/>
            <person name="Labutti K."/>
            <person name="Kuo R."/>
            <person name="Ohm R.A."/>
            <person name="Bhattacharya S.S."/>
            <person name="Shirouzu T."/>
            <person name="Yoshinaga Y."/>
            <person name="Martin F.M."/>
            <person name="Grigoriev I.V."/>
            <person name="Hibbett D.S."/>
        </authorList>
    </citation>
    <scope>NUCLEOTIDE SEQUENCE [LARGE SCALE GENOMIC DNA]</scope>
    <source>
        <strain evidence="3 4">HHB10207 ss-3</strain>
    </source>
</reference>
<dbReference type="CDD" id="cd17039">
    <property type="entry name" value="Ubl_ubiquitin_like"/>
    <property type="match status" value="5"/>
</dbReference>
<dbReference type="OrthoDB" id="428577at2759"/>
<dbReference type="SUPFAM" id="SSF54236">
    <property type="entry name" value="Ubiquitin-like"/>
    <property type="match status" value="6"/>
</dbReference>
<feature type="domain" description="Ubiquitin-like" evidence="2">
    <location>
        <begin position="373"/>
        <end position="441"/>
    </location>
</feature>
<proteinExistence type="predicted"/>
<protein>
    <recommendedName>
        <fullName evidence="2">Ubiquitin-like domain-containing protein</fullName>
    </recommendedName>
</protein>
<feature type="domain" description="Ubiquitin-like" evidence="2">
    <location>
        <begin position="78"/>
        <end position="139"/>
    </location>
</feature>
<dbReference type="STRING" id="1314776.A0A166IPF6"/>
<gene>
    <name evidence="3" type="ORF">SISSUDRAFT_1029647</name>
</gene>
<dbReference type="EMBL" id="KV428006">
    <property type="protein sequence ID" value="KZT43941.1"/>
    <property type="molecule type" value="Genomic_DNA"/>
</dbReference>
<feature type="compositionally biased region" description="Acidic residues" evidence="1">
    <location>
        <begin position="458"/>
        <end position="468"/>
    </location>
</feature>
<evidence type="ECO:0000313" key="4">
    <source>
        <dbReference type="Proteomes" id="UP000076798"/>
    </source>
</evidence>
<dbReference type="Proteomes" id="UP000076798">
    <property type="component" value="Unassembled WGS sequence"/>
</dbReference>
<accession>A0A166IPF6</accession>
<feature type="region of interest" description="Disordered" evidence="1">
    <location>
        <begin position="449"/>
        <end position="468"/>
    </location>
</feature>
<dbReference type="InterPro" id="IPR029071">
    <property type="entry name" value="Ubiquitin-like_domsf"/>
</dbReference>
<dbReference type="InterPro" id="IPR019956">
    <property type="entry name" value="Ubiquitin_dom"/>
</dbReference>